<sequence length="156" mass="18327">MHFILSTIKNIIAIVIIMMIVYIALRYAPFLRDQEWNPVSSISETSDINNLNSVPETQYNQQNEPYTIEDNDLIQNIPKSQIKNVFKIIDKQEFMAVSGLRRMGYNDDYIAGQRDDHFIIYKLGSDKIKVFNTEIEMEQELIRLKQHIPLKELNAY</sequence>
<evidence type="ECO:0000313" key="5">
    <source>
        <dbReference type="Proteomes" id="UP000325462"/>
    </source>
</evidence>
<proteinExistence type="predicted"/>
<dbReference type="GeneID" id="58089564"/>
<gene>
    <name evidence="3" type="ORF">EQ812_10855</name>
    <name evidence="2" type="ORF">FO454_07525</name>
</gene>
<feature type="transmembrane region" description="Helical" evidence="1">
    <location>
        <begin position="6"/>
        <end position="25"/>
    </location>
</feature>
<organism evidence="3 4">
    <name type="scientific">Staphylococcus lugdunensis</name>
    <dbReference type="NCBI Taxonomy" id="28035"/>
    <lineage>
        <taxon>Bacteria</taxon>
        <taxon>Bacillati</taxon>
        <taxon>Bacillota</taxon>
        <taxon>Bacilli</taxon>
        <taxon>Bacillales</taxon>
        <taxon>Staphylococcaceae</taxon>
        <taxon>Staphylococcus</taxon>
    </lineage>
</organism>
<keyword evidence="1" id="KW-1133">Transmembrane helix</keyword>
<dbReference type="AlphaFoldDB" id="A0A292DFF8"/>
<evidence type="ECO:0000313" key="2">
    <source>
        <dbReference type="EMBL" id="QEX38735.1"/>
    </source>
</evidence>
<evidence type="ECO:0000313" key="4">
    <source>
        <dbReference type="Proteomes" id="UP000293637"/>
    </source>
</evidence>
<dbReference type="EMBL" id="CP041722">
    <property type="protein sequence ID" value="QEX38735.1"/>
    <property type="molecule type" value="Genomic_DNA"/>
</dbReference>
<keyword evidence="5" id="KW-1185">Reference proteome</keyword>
<protein>
    <submittedName>
        <fullName evidence="3">DUF4930 family protein</fullName>
    </submittedName>
</protein>
<dbReference type="EMBL" id="SCHB01000008">
    <property type="protein sequence ID" value="TBW71029.1"/>
    <property type="molecule type" value="Genomic_DNA"/>
</dbReference>
<keyword evidence="1" id="KW-0812">Transmembrane</keyword>
<reference evidence="2 5" key="2">
    <citation type="submission" date="2019-07" db="EMBL/GenBank/DDBJ databases">
        <title>Comparative genome analysis of staphylococcus lugdunensis shows clonal complex-dependent diversity of the putative virulence factor, ess/type vii locus.</title>
        <authorList>
            <person name="Lebeurre J."/>
            <person name="Dahyot S."/>
            <person name="Diene S."/>
            <person name="Paulay A."/>
            <person name="Aubourg M."/>
            <person name="Argemi X."/>
            <person name="Giard J.-C."/>
            <person name="Tournier I."/>
            <person name="Francois P."/>
            <person name="Pestel-Caron M."/>
        </authorList>
    </citation>
    <scope>NUCLEOTIDE SEQUENCE [LARGE SCALE GENOMIC DNA]</scope>
    <source>
        <strain evidence="2 5">SL13</strain>
    </source>
</reference>
<keyword evidence="1" id="KW-0472">Membrane</keyword>
<accession>A0A292DFF8</accession>
<dbReference type="Proteomes" id="UP000293637">
    <property type="component" value="Unassembled WGS sequence"/>
</dbReference>
<name>A0A292DFF8_STALU</name>
<dbReference type="RefSeq" id="WP_002478074.1">
    <property type="nucleotide sequence ID" value="NZ_AP021848.1"/>
</dbReference>
<evidence type="ECO:0000313" key="3">
    <source>
        <dbReference type="EMBL" id="TBW71029.1"/>
    </source>
</evidence>
<dbReference type="InterPro" id="IPR032561">
    <property type="entry name" value="DUF4930"/>
</dbReference>
<dbReference type="OMA" id="WIDKYEF"/>
<dbReference type="Proteomes" id="UP000325462">
    <property type="component" value="Chromosome"/>
</dbReference>
<dbReference type="Pfam" id="PF16284">
    <property type="entry name" value="DUF4930"/>
    <property type="match status" value="1"/>
</dbReference>
<reference evidence="3 4" key="1">
    <citation type="journal article" date="2019" name="Sci. Transl. Med.">
        <title>Quorum sensing between bacterial species on the skin protects against epidermal injury in atopic dermatitis.</title>
        <authorList>
            <person name="Williams M.R."/>
        </authorList>
    </citation>
    <scope>NUCLEOTIDE SEQUENCE [LARGE SCALE GENOMIC DNA]</scope>
    <source>
        <strain evidence="3 4">E7</strain>
    </source>
</reference>
<evidence type="ECO:0000256" key="1">
    <source>
        <dbReference type="SAM" id="Phobius"/>
    </source>
</evidence>